<gene>
    <name evidence="1" type="ORF">AVDCRST_MAG93-6777</name>
</gene>
<evidence type="ECO:0000313" key="1">
    <source>
        <dbReference type="EMBL" id="CAA9343660.1"/>
    </source>
</evidence>
<proteinExistence type="predicted"/>
<sequence length="43" mass="4391">MVARLLHVPAMTLPAVEVTLGERLVACDSSAIAALSSPAARTT</sequence>
<dbReference type="EMBL" id="CADCTR010002284">
    <property type="protein sequence ID" value="CAA9343660.1"/>
    <property type="molecule type" value="Genomic_DNA"/>
</dbReference>
<reference evidence="1" key="1">
    <citation type="submission" date="2020-02" db="EMBL/GenBank/DDBJ databases">
        <authorList>
            <person name="Meier V. D."/>
        </authorList>
    </citation>
    <scope>NUCLEOTIDE SEQUENCE</scope>
    <source>
        <strain evidence="1">AVDCRST_MAG93</strain>
    </source>
</reference>
<organism evidence="1">
    <name type="scientific">uncultured Chloroflexia bacterium</name>
    <dbReference type="NCBI Taxonomy" id="1672391"/>
    <lineage>
        <taxon>Bacteria</taxon>
        <taxon>Bacillati</taxon>
        <taxon>Chloroflexota</taxon>
        <taxon>Chloroflexia</taxon>
        <taxon>environmental samples</taxon>
    </lineage>
</organism>
<name>A0A6J4LWC3_9CHLR</name>
<dbReference type="AlphaFoldDB" id="A0A6J4LWC3"/>
<protein>
    <submittedName>
        <fullName evidence="1">Uncharacterized protein</fullName>
    </submittedName>
</protein>
<accession>A0A6J4LWC3</accession>